<gene>
    <name evidence="2" type="ORF">B0H17DRAFT_1151572</name>
</gene>
<feature type="region of interest" description="Disordered" evidence="1">
    <location>
        <begin position="1"/>
        <end position="31"/>
    </location>
</feature>
<accession>A0AAD7BJJ2</accession>
<evidence type="ECO:0000313" key="3">
    <source>
        <dbReference type="Proteomes" id="UP001221757"/>
    </source>
</evidence>
<evidence type="ECO:0000256" key="1">
    <source>
        <dbReference type="SAM" id="MobiDB-lite"/>
    </source>
</evidence>
<protein>
    <submittedName>
        <fullName evidence="2">Uncharacterized protein</fullName>
    </submittedName>
</protein>
<proteinExistence type="predicted"/>
<sequence>MKQEKNSADSTSGSCDWPSPRSVEPTRPRGYTWLRRRGDMRAEPRGALVGDGRAEEQIRRRIVIRSRTIRTRRVGRSAAFHELTRSRSVGHERRAGWNEKARCAQVVSEKIPEQAGSEAREVDETVVTRAIPFGRSVRNQVTTRACGLATDPVAHDVPRALAVSMAGGSRNGTHKTTLAQGLRPRTAQYTRVPKARQHPFVILGVQRPGSQIRENKERSGLGNRWGRSGGGTREWRYTNAPPQVIKVLINEEGLCRESDKRGQQRMSTAPAGRTSGARGTRPRALGVAGGGSRGQSGWRRRRGTKGPGAGEVVKRVAAGALDAVLGLRACGGLGDERWRAERQADGISRRLAIRSALIPLRAYPMLISDSFCLFFRTRPPNFATHFNLDSRVPANLQLIPIRTWRIRRSTP</sequence>
<evidence type="ECO:0000313" key="2">
    <source>
        <dbReference type="EMBL" id="KAJ7622852.1"/>
    </source>
</evidence>
<dbReference type="EMBL" id="JARKIE010000644">
    <property type="protein sequence ID" value="KAJ7622852.1"/>
    <property type="molecule type" value="Genomic_DNA"/>
</dbReference>
<organism evidence="2 3">
    <name type="scientific">Mycena rosella</name>
    <name type="common">Pink bonnet</name>
    <name type="synonym">Agaricus rosellus</name>
    <dbReference type="NCBI Taxonomy" id="1033263"/>
    <lineage>
        <taxon>Eukaryota</taxon>
        <taxon>Fungi</taxon>
        <taxon>Dikarya</taxon>
        <taxon>Basidiomycota</taxon>
        <taxon>Agaricomycotina</taxon>
        <taxon>Agaricomycetes</taxon>
        <taxon>Agaricomycetidae</taxon>
        <taxon>Agaricales</taxon>
        <taxon>Marasmiineae</taxon>
        <taxon>Mycenaceae</taxon>
        <taxon>Mycena</taxon>
    </lineage>
</organism>
<reference evidence="2" key="1">
    <citation type="submission" date="2023-03" db="EMBL/GenBank/DDBJ databases">
        <title>Massive genome expansion in bonnet fungi (Mycena s.s.) driven by repeated elements and novel gene families across ecological guilds.</title>
        <authorList>
            <consortium name="Lawrence Berkeley National Laboratory"/>
            <person name="Harder C.B."/>
            <person name="Miyauchi S."/>
            <person name="Viragh M."/>
            <person name="Kuo A."/>
            <person name="Thoen E."/>
            <person name="Andreopoulos B."/>
            <person name="Lu D."/>
            <person name="Skrede I."/>
            <person name="Drula E."/>
            <person name="Henrissat B."/>
            <person name="Morin E."/>
            <person name="Kohler A."/>
            <person name="Barry K."/>
            <person name="LaButti K."/>
            <person name="Morin E."/>
            <person name="Salamov A."/>
            <person name="Lipzen A."/>
            <person name="Mereny Z."/>
            <person name="Hegedus B."/>
            <person name="Baldrian P."/>
            <person name="Stursova M."/>
            <person name="Weitz H."/>
            <person name="Taylor A."/>
            <person name="Grigoriev I.V."/>
            <person name="Nagy L.G."/>
            <person name="Martin F."/>
            <person name="Kauserud H."/>
        </authorList>
    </citation>
    <scope>NUCLEOTIDE SEQUENCE</scope>
    <source>
        <strain evidence="2">CBHHK067</strain>
    </source>
</reference>
<feature type="region of interest" description="Disordered" evidence="1">
    <location>
        <begin position="256"/>
        <end position="309"/>
    </location>
</feature>
<comment type="caution">
    <text evidence="2">The sequence shown here is derived from an EMBL/GenBank/DDBJ whole genome shotgun (WGS) entry which is preliminary data.</text>
</comment>
<name>A0AAD7BJJ2_MYCRO</name>
<feature type="region of interest" description="Disordered" evidence="1">
    <location>
        <begin position="215"/>
        <end position="236"/>
    </location>
</feature>
<dbReference type="Proteomes" id="UP001221757">
    <property type="component" value="Unassembled WGS sequence"/>
</dbReference>
<dbReference type="AlphaFoldDB" id="A0AAD7BJJ2"/>
<keyword evidence="3" id="KW-1185">Reference proteome</keyword>